<dbReference type="Proteomes" id="UP000284403">
    <property type="component" value="Unassembled WGS sequence"/>
</dbReference>
<evidence type="ECO:0000313" key="3">
    <source>
        <dbReference type="Proteomes" id="UP000284403"/>
    </source>
</evidence>
<gene>
    <name evidence="2" type="ORF">Tco025E_02866</name>
</gene>
<keyword evidence="3" id="KW-1185">Reference proteome</keyword>
<feature type="region of interest" description="Disordered" evidence="1">
    <location>
        <begin position="118"/>
        <end position="146"/>
    </location>
</feature>
<organism evidence="2 3">
    <name type="scientific">Trypanosoma conorhini</name>
    <dbReference type="NCBI Taxonomy" id="83891"/>
    <lineage>
        <taxon>Eukaryota</taxon>
        <taxon>Discoba</taxon>
        <taxon>Euglenozoa</taxon>
        <taxon>Kinetoplastea</taxon>
        <taxon>Metakinetoplastina</taxon>
        <taxon>Trypanosomatida</taxon>
        <taxon>Trypanosomatidae</taxon>
        <taxon>Trypanosoma</taxon>
    </lineage>
</organism>
<sequence length="205" mass="21288">MPWATHAGSGRLTGSLLPLDAYRRVRREPATLLKKAAATDEKKRASVVWETVSSWEGSEGTGSGSAVSGASGASSDKPGDCRGHLQTRMERLRRLNPFRRGPSVRGAAAPSAAAAAAATKTSGAGTSVGGTRARRAGVSRVDADRDGQGTVLSSHVFATAPPQVPQTLHAVGARPRERRCRVRCLAPAEWSALLQLSGAGEGVEL</sequence>
<dbReference type="GeneID" id="40316477"/>
<feature type="region of interest" description="Disordered" evidence="1">
    <location>
        <begin position="53"/>
        <end position="83"/>
    </location>
</feature>
<feature type="compositionally biased region" description="Low complexity" evidence="1">
    <location>
        <begin position="118"/>
        <end position="131"/>
    </location>
</feature>
<name>A0A422PZL1_9TRYP</name>
<comment type="caution">
    <text evidence="2">The sequence shown here is derived from an EMBL/GenBank/DDBJ whole genome shotgun (WGS) entry which is preliminary data.</text>
</comment>
<feature type="compositionally biased region" description="Low complexity" evidence="1">
    <location>
        <begin position="53"/>
        <end position="75"/>
    </location>
</feature>
<evidence type="ECO:0000256" key="1">
    <source>
        <dbReference type="SAM" id="MobiDB-lite"/>
    </source>
</evidence>
<accession>A0A422PZL1</accession>
<evidence type="ECO:0000313" key="2">
    <source>
        <dbReference type="EMBL" id="RNF23172.1"/>
    </source>
</evidence>
<dbReference type="AlphaFoldDB" id="A0A422PZL1"/>
<reference evidence="2 3" key="1">
    <citation type="journal article" date="2018" name="BMC Genomics">
        <title>Genomic comparison of Trypanosoma conorhini and Trypanosoma rangeli to Trypanosoma cruzi strains of high and low virulence.</title>
        <authorList>
            <person name="Bradwell K.R."/>
            <person name="Koparde V.N."/>
            <person name="Matveyev A.V."/>
            <person name="Serrano M.G."/>
            <person name="Alves J.M."/>
            <person name="Parikh H."/>
            <person name="Huang B."/>
            <person name="Lee V."/>
            <person name="Espinosa-Alvarez O."/>
            <person name="Ortiz P.A."/>
            <person name="Costa-Martins A.G."/>
            <person name="Teixeira M.M."/>
            <person name="Buck G.A."/>
        </authorList>
    </citation>
    <scope>NUCLEOTIDE SEQUENCE [LARGE SCALE GENOMIC DNA]</scope>
    <source>
        <strain evidence="2 3">025E</strain>
    </source>
</reference>
<protein>
    <submittedName>
        <fullName evidence="2">Uncharacterized protein</fullName>
    </submittedName>
</protein>
<dbReference type="RefSeq" id="XP_029230082.1">
    <property type="nucleotide sequence ID" value="XM_029369789.1"/>
</dbReference>
<dbReference type="OrthoDB" id="248136at2759"/>
<dbReference type="EMBL" id="MKKU01000122">
    <property type="protein sequence ID" value="RNF23172.1"/>
    <property type="molecule type" value="Genomic_DNA"/>
</dbReference>
<proteinExistence type="predicted"/>